<dbReference type="EMBL" id="JABFMT010000031">
    <property type="protein sequence ID" value="NUU03972.1"/>
    <property type="molecule type" value="Genomic_DNA"/>
</dbReference>
<dbReference type="PANTHER" id="PTHR30537">
    <property type="entry name" value="HTH-TYPE TRANSCRIPTIONAL REGULATOR"/>
    <property type="match status" value="1"/>
</dbReference>
<comment type="caution">
    <text evidence="7">The sequence shown here is derived from an EMBL/GenBank/DDBJ whole genome shotgun (WGS) entry which is preliminary data.</text>
</comment>
<organism evidence="7 8">
    <name type="scientific">Herbaspirillum robiniae</name>
    <dbReference type="NCBI Taxonomy" id="2014887"/>
    <lineage>
        <taxon>Bacteria</taxon>
        <taxon>Pseudomonadati</taxon>
        <taxon>Pseudomonadota</taxon>
        <taxon>Betaproteobacteria</taxon>
        <taxon>Burkholderiales</taxon>
        <taxon>Oxalobacteraceae</taxon>
        <taxon>Herbaspirillum</taxon>
    </lineage>
</organism>
<comment type="similarity">
    <text evidence="1">Belongs to the LysR transcriptional regulatory family.</text>
</comment>
<dbReference type="InterPro" id="IPR005119">
    <property type="entry name" value="LysR_subst-bd"/>
</dbReference>
<dbReference type="Gene3D" id="3.40.190.290">
    <property type="match status" value="1"/>
</dbReference>
<dbReference type="RefSeq" id="WP_079216221.1">
    <property type="nucleotide sequence ID" value="NZ_CP018845.1"/>
</dbReference>
<evidence type="ECO:0000256" key="1">
    <source>
        <dbReference type="ARBA" id="ARBA00009437"/>
    </source>
</evidence>
<dbReference type="AlphaFoldDB" id="A0A246WRP9"/>
<evidence type="ECO:0000313" key="8">
    <source>
        <dbReference type="Proteomes" id="UP000197596"/>
    </source>
</evidence>
<keyword evidence="4" id="KW-0804">Transcription</keyword>
<dbReference type="InterPro" id="IPR036388">
    <property type="entry name" value="WH-like_DNA-bd_sf"/>
</dbReference>
<evidence type="ECO:0000259" key="5">
    <source>
        <dbReference type="PROSITE" id="PS50931"/>
    </source>
</evidence>
<evidence type="ECO:0000256" key="2">
    <source>
        <dbReference type="ARBA" id="ARBA00023015"/>
    </source>
</evidence>
<dbReference type="PROSITE" id="PS50931">
    <property type="entry name" value="HTH_LYSR"/>
    <property type="match status" value="1"/>
</dbReference>
<dbReference type="PRINTS" id="PR00039">
    <property type="entry name" value="HTHLYSR"/>
</dbReference>
<dbReference type="CDD" id="cd08422">
    <property type="entry name" value="PBP2_CrgA_like"/>
    <property type="match status" value="1"/>
</dbReference>
<dbReference type="Proteomes" id="UP000197596">
    <property type="component" value="Unassembled WGS sequence"/>
</dbReference>
<dbReference type="InterPro" id="IPR036390">
    <property type="entry name" value="WH_DNA-bd_sf"/>
</dbReference>
<dbReference type="OrthoDB" id="8954631at2"/>
<dbReference type="Pfam" id="PF03466">
    <property type="entry name" value="LysR_substrate"/>
    <property type="match status" value="1"/>
</dbReference>
<keyword evidence="3" id="KW-0238">DNA-binding</keyword>
<evidence type="ECO:0000313" key="9">
    <source>
        <dbReference type="Proteomes" id="UP000536746"/>
    </source>
</evidence>
<gene>
    <name evidence="7" type="ORF">CEJ42_09525</name>
    <name evidence="6" type="ORF">HNO84_20375</name>
</gene>
<dbReference type="PANTHER" id="PTHR30537:SF5">
    <property type="entry name" value="HTH-TYPE TRANSCRIPTIONAL ACTIVATOR TTDR-RELATED"/>
    <property type="match status" value="1"/>
</dbReference>
<feature type="domain" description="HTH lysR-type" evidence="5">
    <location>
        <begin position="9"/>
        <end position="61"/>
    </location>
</feature>
<dbReference type="InterPro" id="IPR058163">
    <property type="entry name" value="LysR-type_TF_proteobact-type"/>
</dbReference>
<keyword evidence="2" id="KW-0805">Transcription regulation</keyword>
<keyword evidence="9" id="KW-1185">Reference proteome</keyword>
<reference evidence="7 8" key="1">
    <citation type="submission" date="2017-06" db="EMBL/GenBank/DDBJ databases">
        <title>Herbaspirillum phytohormonus sp. nov., isolated from the root nodule of Robinia pseudoacacia in lead-zinc mine.</title>
        <authorList>
            <person name="Fan M."/>
            <person name="Lin Y."/>
        </authorList>
    </citation>
    <scope>NUCLEOTIDE SEQUENCE [LARGE SCALE GENOMIC DNA]</scope>
    <source>
        <strain evidence="7 8">HZ10</strain>
    </source>
</reference>
<accession>A0A246WRP9</accession>
<sequence length="303" mass="33705">MKDERLLEMQVFKAVAEHGGFTAAAHALDASQPFVSRTMNSLEKRLGVALLRRSTRQVSLTEEGKIFLASCSKIIGDIEQAEGQISSTSATASGDLRITAATSFGMDQVVPLLPEFLELYPNVKLRLSLSDNLVDIIGSGVDVAIRMGHLQDSMLLARKLCHLQRIIVAAPAYIEKHGLPQVPEDLLRHNCLQWEAPMDHLNNWPFIVDGRRTSLEIHGNFRFSGGMSSVEMVLAGVGITRMAEHFALPAIRRGRLVPLLAQYQAQDETAIYAVYAKERHVHPRVRAFVNFLVDKFADPPWTR</sequence>
<dbReference type="GO" id="GO:0003700">
    <property type="term" value="F:DNA-binding transcription factor activity"/>
    <property type="evidence" value="ECO:0007669"/>
    <property type="project" value="InterPro"/>
</dbReference>
<dbReference type="SUPFAM" id="SSF53850">
    <property type="entry name" value="Periplasmic binding protein-like II"/>
    <property type="match status" value="1"/>
</dbReference>
<dbReference type="Gene3D" id="1.10.10.10">
    <property type="entry name" value="Winged helix-like DNA-binding domain superfamily/Winged helix DNA-binding domain"/>
    <property type="match status" value="1"/>
</dbReference>
<evidence type="ECO:0000256" key="4">
    <source>
        <dbReference type="ARBA" id="ARBA00023163"/>
    </source>
</evidence>
<dbReference type="InterPro" id="IPR000847">
    <property type="entry name" value="LysR_HTH_N"/>
</dbReference>
<name>A0A246WRP9_9BURK</name>
<dbReference type="FunFam" id="1.10.10.10:FF:000001">
    <property type="entry name" value="LysR family transcriptional regulator"/>
    <property type="match status" value="1"/>
</dbReference>
<dbReference type="FunFam" id="3.40.190.290:FF:000001">
    <property type="entry name" value="Transcriptional regulator, LysR family"/>
    <property type="match status" value="1"/>
</dbReference>
<evidence type="ECO:0000256" key="3">
    <source>
        <dbReference type="ARBA" id="ARBA00023125"/>
    </source>
</evidence>
<dbReference type="GO" id="GO:0003677">
    <property type="term" value="F:DNA binding"/>
    <property type="evidence" value="ECO:0007669"/>
    <property type="project" value="UniProtKB-KW"/>
</dbReference>
<reference evidence="6 9" key="2">
    <citation type="journal article" date="2020" name="Front. Plant Sci.">
        <title>Isolation of Rhizosphere Bacteria That Improve Quality and Water Stress Tolerance in Greenhouse Ornamentals.</title>
        <authorList>
            <person name="Nordstedt N.P."/>
            <person name="Jones M.L."/>
        </authorList>
    </citation>
    <scope>NUCLEOTIDE SEQUENCE [LARGE SCALE GENOMIC DNA]</scope>
    <source>
        <strain evidence="6 9">C6C2</strain>
    </source>
</reference>
<dbReference type="SUPFAM" id="SSF46785">
    <property type="entry name" value="Winged helix' DNA-binding domain"/>
    <property type="match status" value="1"/>
</dbReference>
<dbReference type="EMBL" id="NJGU01000005">
    <property type="protein sequence ID" value="OWY29102.1"/>
    <property type="molecule type" value="Genomic_DNA"/>
</dbReference>
<protein>
    <submittedName>
        <fullName evidence="7">LysR family transcriptional regulator</fullName>
    </submittedName>
</protein>
<dbReference type="Proteomes" id="UP000536746">
    <property type="component" value="Unassembled WGS sequence"/>
</dbReference>
<evidence type="ECO:0000313" key="6">
    <source>
        <dbReference type="EMBL" id="NUU03972.1"/>
    </source>
</evidence>
<evidence type="ECO:0000313" key="7">
    <source>
        <dbReference type="EMBL" id="OWY29102.1"/>
    </source>
</evidence>
<proteinExistence type="inferred from homology"/>
<dbReference type="Pfam" id="PF00126">
    <property type="entry name" value="HTH_1"/>
    <property type="match status" value="1"/>
</dbReference>